<sequence length="127" mass="13275">MSSPVRPFSVTRDVPGVPDVPDSQSLGSLRTSVAIAAGPATVGLVWIGLCTKKGKGNEYYTTIPSTTASGIDNRGEDVIDAQPNSRRIREVHACDPFSHSAPGTDTGSLGDWRSGSGARQHPQSVLS</sequence>
<evidence type="ECO:0000313" key="2">
    <source>
        <dbReference type="EMBL" id="KAL0471085.1"/>
    </source>
</evidence>
<evidence type="ECO:0000256" key="1">
    <source>
        <dbReference type="SAM" id="MobiDB-lite"/>
    </source>
</evidence>
<accession>A0ABR3DEG7</accession>
<feature type="region of interest" description="Disordered" evidence="1">
    <location>
        <begin position="1"/>
        <end position="25"/>
    </location>
</feature>
<protein>
    <submittedName>
        <fullName evidence="2">Uncharacterized protein</fullName>
    </submittedName>
</protein>
<dbReference type="Proteomes" id="UP001451303">
    <property type="component" value="Unassembled WGS sequence"/>
</dbReference>
<comment type="caution">
    <text evidence="2">The sequence shown here is derived from an EMBL/GenBank/DDBJ whole genome shotgun (WGS) entry which is preliminary data.</text>
</comment>
<feature type="region of interest" description="Disordered" evidence="1">
    <location>
        <begin position="94"/>
        <end position="127"/>
    </location>
</feature>
<gene>
    <name evidence="2" type="ORF">QR685DRAFT_544629</name>
</gene>
<proteinExistence type="predicted"/>
<evidence type="ECO:0000313" key="3">
    <source>
        <dbReference type="Proteomes" id="UP001451303"/>
    </source>
</evidence>
<reference evidence="2 3" key="1">
    <citation type="submission" date="2023-09" db="EMBL/GenBank/DDBJ databases">
        <title>Multi-omics analysis of a traditional fermented food reveals byproduct-associated fungal strains for waste-to-food upcycling.</title>
        <authorList>
            <consortium name="Lawrence Berkeley National Laboratory"/>
            <person name="Rekdal V.M."/>
            <person name="Villalobos-Escobedo J.M."/>
            <person name="Rodriguez-Valeron N."/>
            <person name="Garcia M.O."/>
            <person name="Vasquez D.P."/>
            <person name="Damayanti I."/>
            <person name="Sorensen P.M."/>
            <person name="Baidoo E.E."/>
            <person name="De Carvalho A.C."/>
            <person name="Riley R."/>
            <person name="Lipzen A."/>
            <person name="He G."/>
            <person name="Yan M."/>
            <person name="Haridas S."/>
            <person name="Daum C."/>
            <person name="Yoshinaga Y."/>
            <person name="Ng V."/>
            <person name="Grigoriev I.V."/>
            <person name="Munk R."/>
            <person name="Nuraida L."/>
            <person name="Wijaya C.H."/>
            <person name="Morales P.-C."/>
            <person name="Keasling J.D."/>
        </authorList>
    </citation>
    <scope>NUCLEOTIDE SEQUENCE [LARGE SCALE GENOMIC DNA]</scope>
    <source>
        <strain evidence="2 3">FGSC 2613</strain>
    </source>
</reference>
<dbReference type="EMBL" id="JAVLET010000004">
    <property type="protein sequence ID" value="KAL0471085.1"/>
    <property type="molecule type" value="Genomic_DNA"/>
</dbReference>
<name>A0ABR3DEG7_NEUIN</name>
<organism evidence="2 3">
    <name type="scientific">Neurospora intermedia</name>
    <dbReference type="NCBI Taxonomy" id="5142"/>
    <lineage>
        <taxon>Eukaryota</taxon>
        <taxon>Fungi</taxon>
        <taxon>Dikarya</taxon>
        <taxon>Ascomycota</taxon>
        <taxon>Pezizomycotina</taxon>
        <taxon>Sordariomycetes</taxon>
        <taxon>Sordariomycetidae</taxon>
        <taxon>Sordariales</taxon>
        <taxon>Sordariaceae</taxon>
        <taxon>Neurospora</taxon>
    </lineage>
</organism>
<keyword evidence="3" id="KW-1185">Reference proteome</keyword>